<dbReference type="InterPro" id="IPR013783">
    <property type="entry name" value="Ig-like_fold"/>
</dbReference>
<evidence type="ECO:0000313" key="12">
    <source>
        <dbReference type="Proteomes" id="UP000827092"/>
    </source>
</evidence>
<keyword evidence="4 7" id="KW-0813">Transport</keyword>
<dbReference type="InterPro" id="IPR039481">
    <property type="entry name" value="EXOC2/Sec5_N_dom"/>
</dbReference>
<evidence type="ECO:0000256" key="3">
    <source>
        <dbReference type="ARBA" id="ARBA00017526"/>
    </source>
</evidence>
<dbReference type="Pfam" id="PF15469">
    <property type="entry name" value="Sec5"/>
    <property type="match status" value="1"/>
</dbReference>
<gene>
    <name evidence="11" type="ORF">JTE90_007945</name>
</gene>
<evidence type="ECO:0000256" key="4">
    <source>
        <dbReference type="ARBA" id="ARBA00022448"/>
    </source>
</evidence>
<dbReference type="AlphaFoldDB" id="A0AAV6VJI1"/>
<keyword evidence="6 7" id="KW-0653">Protein transport</keyword>
<dbReference type="GO" id="GO:0006893">
    <property type="term" value="P:Golgi to plasma membrane transport"/>
    <property type="evidence" value="ECO:0007669"/>
    <property type="project" value="UniProtKB-UniRule"/>
</dbReference>
<feature type="domain" description="IPT/TIG" evidence="9">
    <location>
        <begin position="4"/>
        <end position="86"/>
    </location>
</feature>
<comment type="caution">
    <text evidence="11">The sequence shown here is derived from an EMBL/GenBank/DDBJ whole genome shotgun (WGS) entry which is preliminary data.</text>
</comment>
<proteinExistence type="inferred from homology"/>
<evidence type="ECO:0000256" key="5">
    <source>
        <dbReference type="ARBA" id="ARBA00022483"/>
    </source>
</evidence>
<dbReference type="Pfam" id="PF01833">
    <property type="entry name" value="TIG"/>
    <property type="match status" value="1"/>
</dbReference>
<dbReference type="InterPro" id="IPR002909">
    <property type="entry name" value="IPT_dom"/>
</dbReference>
<dbReference type="GO" id="GO:0015031">
    <property type="term" value="P:protein transport"/>
    <property type="evidence" value="ECO:0007669"/>
    <property type="project" value="UniProtKB-KW"/>
</dbReference>
<dbReference type="EMBL" id="JAFNEN010000074">
    <property type="protein sequence ID" value="KAG8196223.1"/>
    <property type="molecule type" value="Genomic_DNA"/>
</dbReference>
<feature type="domain" description="Exocyst complex component EXOC2/Sec5 N-terminal" evidence="10">
    <location>
        <begin position="247"/>
        <end position="1005"/>
    </location>
</feature>
<feature type="region of interest" description="Disordered" evidence="8">
    <location>
        <begin position="1"/>
        <end position="23"/>
    </location>
</feature>
<name>A0AAV6VJI1_9ARAC</name>
<comment type="similarity">
    <text evidence="2 7">Belongs to the SEC5 family.</text>
</comment>
<evidence type="ECO:0000256" key="1">
    <source>
        <dbReference type="ARBA" id="ARBA00002660"/>
    </source>
</evidence>
<keyword evidence="12" id="KW-1185">Reference proteome</keyword>
<dbReference type="FunFam" id="2.60.40.10:FF:000196">
    <property type="entry name" value="Exocyst complex component 2"/>
    <property type="match status" value="1"/>
</dbReference>
<evidence type="ECO:0000256" key="7">
    <source>
        <dbReference type="RuleBase" id="RU365069"/>
    </source>
</evidence>
<evidence type="ECO:0000256" key="2">
    <source>
        <dbReference type="ARBA" id="ARBA00010578"/>
    </source>
</evidence>
<protein>
    <recommendedName>
        <fullName evidence="3 7">Exocyst complex component 2</fullName>
    </recommendedName>
</protein>
<dbReference type="InterPro" id="IPR014756">
    <property type="entry name" value="Ig_E-set"/>
</dbReference>
<comment type="subunit">
    <text evidence="7">Component of the exocyst complex.</text>
</comment>
<dbReference type="PANTHER" id="PTHR13043:SF1">
    <property type="entry name" value="EXOCYST COMPLEX COMPONENT 2"/>
    <property type="match status" value="1"/>
</dbReference>
<comment type="function">
    <text evidence="1 7">Component of the exocyst complex involved in the docking of exocytic vesicles with fusion sites on the plasma membrane.</text>
</comment>
<evidence type="ECO:0000256" key="6">
    <source>
        <dbReference type="ARBA" id="ARBA00022927"/>
    </source>
</evidence>
<accession>A0AAV6VJI1</accession>
<dbReference type="GO" id="GO:0000145">
    <property type="term" value="C:exocyst"/>
    <property type="evidence" value="ECO:0007669"/>
    <property type="project" value="UniProtKB-UniRule"/>
</dbReference>
<evidence type="ECO:0000259" key="9">
    <source>
        <dbReference type="Pfam" id="PF01833"/>
    </source>
</evidence>
<reference evidence="11 12" key="1">
    <citation type="journal article" date="2022" name="Nat. Ecol. Evol.">
        <title>A masculinizing supergene underlies an exaggerated male reproductive morph in a spider.</title>
        <authorList>
            <person name="Hendrickx F."/>
            <person name="De Corte Z."/>
            <person name="Sonet G."/>
            <person name="Van Belleghem S.M."/>
            <person name="Kostlbacher S."/>
            <person name="Vangestel C."/>
        </authorList>
    </citation>
    <scope>NUCLEOTIDE SEQUENCE [LARGE SCALE GENOMIC DNA]</scope>
    <source>
        <strain evidence="11">W744_W776</strain>
    </source>
</reference>
<keyword evidence="5 7" id="KW-0268">Exocytosis</keyword>
<organism evidence="11 12">
    <name type="scientific">Oedothorax gibbosus</name>
    <dbReference type="NCBI Taxonomy" id="931172"/>
    <lineage>
        <taxon>Eukaryota</taxon>
        <taxon>Metazoa</taxon>
        <taxon>Ecdysozoa</taxon>
        <taxon>Arthropoda</taxon>
        <taxon>Chelicerata</taxon>
        <taxon>Arachnida</taxon>
        <taxon>Araneae</taxon>
        <taxon>Araneomorphae</taxon>
        <taxon>Entelegynae</taxon>
        <taxon>Araneoidea</taxon>
        <taxon>Linyphiidae</taxon>
        <taxon>Erigoninae</taxon>
        <taxon>Oedothorax</taxon>
    </lineage>
</organism>
<evidence type="ECO:0000313" key="11">
    <source>
        <dbReference type="EMBL" id="KAG8196223.1"/>
    </source>
</evidence>
<dbReference type="GO" id="GO:0006887">
    <property type="term" value="P:exocytosis"/>
    <property type="evidence" value="ECO:0007669"/>
    <property type="project" value="UniProtKB-KW"/>
</dbReference>
<dbReference type="Proteomes" id="UP000827092">
    <property type="component" value="Unassembled WGS sequence"/>
</dbReference>
<evidence type="ECO:0000256" key="8">
    <source>
        <dbReference type="SAM" id="MobiDB-lite"/>
    </source>
</evidence>
<sequence length="1013" mass="114191">MEPPKVTGLSPKEGEPGTKVTIRGENLGTSQRDLLSLSICGVECLMYAEWHSPSKIVARCGAVRVPQYGDVIVTTKSGGKGTCTVQFKVSVRCIAVRVPQYGDVIVTTKSGGKGTCTVQFKVSVRCIGLTDESAVWVDESWFGKNRPTSPSQLYPDDPLRLSDESSVERFPTAELLELFPEGSGDILSQENIVESQLYLDIPLRLSDKSSGERFPTTELLELFPEGSGDILSQVFEPTWSQLYMDNPLRLSDESSVERFLTAELLALFPEGSGDILSQVFEPTWYLLENHHGARFDDLKTGLAFLRRKVSTHDEGPLAFMKSNVSSVVSCLEALEALRAALEKDVQALGWDLATPAEQAVQKAREEAFGLFEETLARKEKADATRNALGVLQRYRFLFNLPANIEKNIRKGDYEMVITDYARARSLFHDTEVTVFKRVYQEVEQRIEKFRETLLRKLKEQPSTVDEQKRLVKFLVNLETPSDPAWQCVSHNKSWLLSVLNETKDKHIALASASPETRDPSVFAPAHQDMPCAVKFVVDLTEKFTEHFPNMWRLGQAYLTGQLHIRESSEASDKGFPKHIQFKNMVHEVTVRLCSLVRMSILPETLHSTSVHQLQTLGTWPKCEGLTPWLPYCLRSIRNCFSNLLKLEMPDDMLSTLQQLIFDVKVHAMKTLFSQASQDIQNLDERETWVVEIDDINGGTTQLPLLFENRVVETLQLVRETVLMCGPKETDIFLQINVQAAVKQSSQSLLGAFALALEKMAQAVSNKENDNKLNKQLSPRMTLLNQSMFMDDDNDDPSDDAKCLIILSNCSFTVKSVIPRLQDAFIKYVYPDMQLVIKSSTGRFQEVSAKLFSSYVERKCDPVVGSIEPRMYAGSFNWELEYKSTGVSPYIKQTIMDMIEIHSEVFAVSPPLVSKVLTRVVEAVVEELARLHECVDNYEGNANIQATLNIRALEDALSAFKTSNTNKYFMTCRGKLKPFPNPKDAELVNDLLKTFKNQMWLQLLCFKEEGFVTV</sequence>
<dbReference type="InterPro" id="IPR029175">
    <property type="entry name" value="EXOC2/Sec5"/>
</dbReference>
<evidence type="ECO:0000259" key="10">
    <source>
        <dbReference type="Pfam" id="PF15469"/>
    </source>
</evidence>
<dbReference type="PANTHER" id="PTHR13043">
    <property type="entry name" value="EXOCYST COMPLEX COMPONENT SEC5"/>
    <property type="match status" value="1"/>
</dbReference>
<dbReference type="Gene3D" id="2.60.40.10">
    <property type="entry name" value="Immunoglobulins"/>
    <property type="match status" value="1"/>
</dbReference>
<dbReference type="SUPFAM" id="SSF81296">
    <property type="entry name" value="E set domains"/>
    <property type="match status" value="1"/>
</dbReference>